<dbReference type="PRINTS" id="PR00344">
    <property type="entry name" value="BCTRLSENSOR"/>
</dbReference>
<protein>
    <recommendedName>
        <fullName evidence="3">histidine kinase</fullName>
        <ecNumber evidence="3">2.7.13.3</ecNumber>
    </recommendedName>
</protein>
<keyword evidence="5" id="KW-0808">Transferase</keyword>
<dbReference type="PROSITE" id="PS50109">
    <property type="entry name" value="HIS_KIN"/>
    <property type="match status" value="1"/>
</dbReference>
<dbReference type="SUPFAM" id="SSF55874">
    <property type="entry name" value="ATPase domain of HSP90 chaperone/DNA topoisomerase II/histidine kinase"/>
    <property type="match status" value="1"/>
</dbReference>
<feature type="domain" description="PAS" evidence="9">
    <location>
        <begin position="15"/>
        <end position="52"/>
    </location>
</feature>
<dbReference type="InterPro" id="IPR000014">
    <property type="entry name" value="PAS"/>
</dbReference>
<sequence>MPGRPLLGGRVHELVFQAAPDGLLVVDAKGRVVLSNVRASAILGGPSRELDGCAAELLVPRLPDAGVGEVERTVRRLDGAEQGVHVRRTDLPGGACLLTLREAAPGERDDLRRRGQLLATVSHELRTPLTSIVGYSELLAELGDDELSPEARRLVSIVRRHVDRELQLVDDLLTLAHLDGPLMPPERLPVDLAGLARPLVRGAADEIDGVVSVTLEATSVPRVAGDVHGLSQVLQVLLSNALKFTPPGGSVVVRVRQERHEVVLEVEDDGIGIADHEQPHVFEALFRGAEAVRRQIQGAGLGLAIANAVVEGLDGTLEVESELGSGSVFRVRLPAMPADTTSVIAVPTQR</sequence>
<dbReference type="Gene3D" id="3.30.450.20">
    <property type="entry name" value="PAS domain"/>
    <property type="match status" value="1"/>
</dbReference>
<evidence type="ECO:0000256" key="7">
    <source>
        <dbReference type="ARBA" id="ARBA00023012"/>
    </source>
</evidence>
<gene>
    <name evidence="10" type="ORF">DDE18_08675</name>
</gene>
<dbReference type="GO" id="GO:0005886">
    <property type="term" value="C:plasma membrane"/>
    <property type="evidence" value="ECO:0007669"/>
    <property type="project" value="UniProtKB-SubCell"/>
</dbReference>
<reference evidence="10 11" key="1">
    <citation type="submission" date="2018-04" db="EMBL/GenBank/DDBJ databases">
        <title>Genome of Nocardioides gansuensis WSJ-1.</title>
        <authorList>
            <person name="Wu S."/>
            <person name="Wang G."/>
        </authorList>
    </citation>
    <scope>NUCLEOTIDE SEQUENCE [LARGE SCALE GENOMIC DNA]</scope>
    <source>
        <strain evidence="10 11">WSJ-1</strain>
    </source>
</reference>
<dbReference type="FunFam" id="3.30.565.10:FF:000006">
    <property type="entry name" value="Sensor histidine kinase WalK"/>
    <property type="match status" value="1"/>
</dbReference>
<keyword evidence="4" id="KW-0597">Phosphoprotein</keyword>
<dbReference type="PANTHER" id="PTHR43711">
    <property type="entry name" value="TWO-COMPONENT HISTIDINE KINASE"/>
    <property type="match status" value="1"/>
</dbReference>
<dbReference type="CDD" id="cd00082">
    <property type="entry name" value="HisKA"/>
    <property type="match status" value="1"/>
</dbReference>
<dbReference type="InterPro" id="IPR050736">
    <property type="entry name" value="Sensor_HK_Regulatory"/>
</dbReference>
<dbReference type="SUPFAM" id="SSF47384">
    <property type="entry name" value="Homodimeric domain of signal transducing histidine kinase"/>
    <property type="match status" value="1"/>
</dbReference>
<name>A0A2T8FCC1_9ACTN</name>
<dbReference type="InterPro" id="IPR003661">
    <property type="entry name" value="HisK_dim/P_dom"/>
</dbReference>
<dbReference type="PROSITE" id="PS50112">
    <property type="entry name" value="PAS"/>
    <property type="match status" value="1"/>
</dbReference>
<dbReference type="RefSeq" id="WP_116571835.1">
    <property type="nucleotide sequence ID" value="NZ_QDGZ01000003.1"/>
</dbReference>
<evidence type="ECO:0000259" key="8">
    <source>
        <dbReference type="PROSITE" id="PS50109"/>
    </source>
</evidence>
<dbReference type="Proteomes" id="UP000246018">
    <property type="component" value="Unassembled WGS sequence"/>
</dbReference>
<dbReference type="GO" id="GO:0000155">
    <property type="term" value="F:phosphorelay sensor kinase activity"/>
    <property type="evidence" value="ECO:0007669"/>
    <property type="project" value="InterPro"/>
</dbReference>
<comment type="catalytic activity">
    <reaction evidence="1">
        <text>ATP + protein L-histidine = ADP + protein N-phospho-L-histidine.</text>
        <dbReference type="EC" id="2.7.13.3"/>
    </reaction>
</comment>
<dbReference type="EC" id="2.7.13.3" evidence="3"/>
<dbReference type="SMART" id="SM00388">
    <property type="entry name" value="HisKA"/>
    <property type="match status" value="1"/>
</dbReference>
<organism evidence="10 11">
    <name type="scientific">Nocardioides gansuensis</name>
    <dbReference type="NCBI Taxonomy" id="2138300"/>
    <lineage>
        <taxon>Bacteria</taxon>
        <taxon>Bacillati</taxon>
        <taxon>Actinomycetota</taxon>
        <taxon>Actinomycetes</taxon>
        <taxon>Propionibacteriales</taxon>
        <taxon>Nocardioidaceae</taxon>
        <taxon>Nocardioides</taxon>
    </lineage>
</organism>
<dbReference type="Gene3D" id="3.30.565.10">
    <property type="entry name" value="Histidine kinase-like ATPase, C-terminal domain"/>
    <property type="match status" value="1"/>
</dbReference>
<keyword evidence="6" id="KW-0418">Kinase</keyword>
<dbReference type="Pfam" id="PF00512">
    <property type="entry name" value="HisKA"/>
    <property type="match status" value="1"/>
</dbReference>
<dbReference type="InterPro" id="IPR004358">
    <property type="entry name" value="Sig_transdc_His_kin-like_C"/>
</dbReference>
<evidence type="ECO:0000313" key="11">
    <source>
        <dbReference type="Proteomes" id="UP000246018"/>
    </source>
</evidence>
<keyword evidence="11" id="KW-1185">Reference proteome</keyword>
<feature type="domain" description="Histidine kinase" evidence="8">
    <location>
        <begin position="120"/>
        <end position="337"/>
    </location>
</feature>
<dbReference type="EMBL" id="QDGZ01000003">
    <property type="protein sequence ID" value="PVG83357.1"/>
    <property type="molecule type" value="Genomic_DNA"/>
</dbReference>
<dbReference type="InterPro" id="IPR036890">
    <property type="entry name" value="HATPase_C_sf"/>
</dbReference>
<dbReference type="PANTHER" id="PTHR43711:SF1">
    <property type="entry name" value="HISTIDINE KINASE 1"/>
    <property type="match status" value="1"/>
</dbReference>
<evidence type="ECO:0000256" key="6">
    <source>
        <dbReference type="ARBA" id="ARBA00022777"/>
    </source>
</evidence>
<dbReference type="CDD" id="cd00075">
    <property type="entry name" value="HATPase"/>
    <property type="match status" value="1"/>
</dbReference>
<dbReference type="Pfam" id="PF02518">
    <property type="entry name" value="HATPase_c"/>
    <property type="match status" value="1"/>
</dbReference>
<dbReference type="InterPro" id="IPR035965">
    <property type="entry name" value="PAS-like_dom_sf"/>
</dbReference>
<proteinExistence type="predicted"/>
<dbReference type="InterPro" id="IPR003594">
    <property type="entry name" value="HATPase_dom"/>
</dbReference>
<accession>A0A2T8FCC1</accession>
<comment type="subcellular location">
    <subcellularLocation>
        <location evidence="2">Cell membrane</location>
    </subcellularLocation>
</comment>
<dbReference type="SUPFAM" id="SSF55785">
    <property type="entry name" value="PYP-like sensor domain (PAS domain)"/>
    <property type="match status" value="1"/>
</dbReference>
<dbReference type="SMART" id="SM00387">
    <property type="entry name" value="HATPase_c"/>
    <property type="match status" value="1"/>
</dbReference>
<evidence type="ECO:0000256" key="1">
    <source>
        <dbReference type="ARBA" id="ARBA00000085"/>
    </source>
</evidence>
<dbReference type="AlphaFoldDB" id="A0A2T8FCC1"/>
<evidence type="ECO:0000256" key="4">
    <source>
        <dbReference type="ARBA" id="ARBA00022553"/>
    </source>
</evidence>
<dbReference type="InterPro" id="IPR005467">
    <property type="entry name" value="His_kinase_dom"/>
</dbReference>
<evidence type="ECO:0000256" key="5">
    <source>
        <dbReference type="ARBA" id="ARBA00022679"/>
    </source>
</evidence>
<comment type="caution">
    <text evidence="10">The sequence shown here is derived from an EMBL/GenBank/DDBJ whole genome shotgun (WGS) entry which is preliminary data.</text>
</comment>
<evidence type="ECO:0000259" key="9">
    <source>
        <dbReference type="PROSITE" id="PS50112"/>
    </source>
</evidence>
<dbReference type="InterPro" id="IPR036097">
    <property type="entry name" value="HisK_dim/P_sf"/>
</dbReference>
<dbReference type="Gene3D" id="1.10.287.130">
    <property type="match status" value="1"/>
</dbReference>
<dbReference type="OrthoDB" id="3272969at2"/>
<evidence type="ECO:0000256" key="3">
    <source>
        <dbReference type="ARBA" id="ARBA00012438"/>
    </source>
</evidence>
<evidence type="ECO:0000313" key="10">
    <source>
        <dbReference type="EMBL" id="PVG83357.1"/>
    </source>
</evidence>
<keyword evidence="7" id="KW-0902">Two-component regulatory system</keyword>
<evidence type="ECO:0000256" key="2">
    <source>
        <dbReference type="ARBA" id="ARBA00004236"/>
    </source>
</evidence>